<dbReference type="Gramene" id="OGLUM12G13310.1">
    <property type="protein sequence ID" value="OGLUM12G13310.1"/>
    <property type="gene ID" value="OGLUM12G13310"/>
</dbReference>
<accession>A0A0E0BSM0</accession>
<evidence type="ECO:0000313" key="2">
    <source>
        <dbReference type="EnsemblPlants" id="OGLUM12G13310.1"/>
    </source>
</evidence>
<name>A0A0E0BSM0_9ORYZ</name>
<organism evidence="2">
    <name type="scientific">Oryza glumipatula</name>
    <dbReference type="NCBI Taxonomy" id="40148"/>
    <lineage>
        <taxon>Eukaryota</taxon>
        <taxon>Viridiplantae</taxon>
        <taxon>Streptophyta</taxon>
        <taxon>Embryophyta</taxon>
        <taxon>Tracheophyta</taxon>
        <taxon>Spermatophyta</taxon>
        <taxon>Magnoliopsida</taxon>
        <taxon>Liliopsida</taxon>
        <taxon>Poales</taxon>
        <taxon>Poaceae</taxon>
        <taxon>BOP clade</taxon>
        <taxon>Oryzoideae</taxon>
        <taxon>Oryzeae</taxon>
        <taxon>Oryzinae</taxon>
        <taxon>Oryza</taxon>
    </lineage>
</organism>
<dbReference type="HOGENOM" id="CLU_115152_0_0_1"/>
<dbReference type="AlphaFoldDB" id="A0A0E0BSM0"/>
<dbReference type="Proteomes" id="UP000026961">
    <property type="component" value="Chromosome 12"/>
</dbReference>
<proteinExistence type="predicted"/>
<keyword evidence="3" id="KW-1185">Reference proteome</keyword>
<feature type="region of interest" description="Disordered" evidence="1">
    <location>
        <begin position="1"/>
        <end position="29"/>
    </location>
</feature>
<protein>
    <submittedName>
        <fullName evidence="2">Uncharacterized protein</fullName>
    </submittedName>
</protein>
<sequence length="207" mass="23167">MASARLCPRSTSPLRTTPSATSSNAIDPTTTFPTLLQQVGLSAKKRLAASRRVWESRERYTLEAFRSKVAEFESTRHAALPKNPTHLQLEALFLGGLCLQDLPCRVRQQHAQLRLRLLQPPLCPGWCACSARLSVVRLVRTLGEGAQASKARMRADGEPEYLVDYWMQETVREINEAKAARKPPPMQTISPLCRIFSPLSFPFVPAR</sequence>
<dbReference type="STRING" id="40148.A0A0E0BSM0"/>
<evidence type="ECO:0000256" key="1">
    <source>
        <dbReference type="SAM" id="MobiDB-lite"/>
    </source>
</evidence>
<feature type="compositionally biased region" description="Polar residues" evidence="1">
    <location>
        <begin position="9"/>
        <end position="29"/>
    </location>
</feature>
<reference evidence="2" key="1">
    <citation type="submission" date="2015-04" db="UniProtKB">
        <authorList>
            <consortium name="EnsemblPlants"/>
        </authorList>
    </citation>
    <scope>IDENTIFICATION</scope>
</reference>
<evidence type="ECO:0000313" key="3">
    <source>
        <dbReference type="Proteomes" id="UP000026961"/>
    </source>
</evidence>
<dbReference type="EnsemblPlants" id="OGLUM12G13310.1">
    <property type="protein sequence ID" value="OGLUM12G13310.1"/>
    <property type="gene ID" value="OGLUM12G13310"/>
</dbReference>
<reference evidence="2" key="2">
    <citation type="submission" date="2018-05" db="EMBL/GenBank/DDBJ databases">
        <title>OgluRS3 (Oryza glumaepatula Reference Sequence Version 3).</title>
        <authorList>
            <person name="Zhang J."/>
            <person name="Kudrna D."/>
            <person name="Lee S."/>
            <person name="Talag J."/>
            <person name="Welchert J."/>
            <person name="Wing R.A."/>
        </authorList>
    </citation>
    <scope>NUCLEOTIDE SEQUENCE [LARGE SCALE GENOMIC DNA]</scope>
</reference>